<evidence type="ECO:0000259" key="3">
    <source>
        <dbReference type="Pfam" id="PF06452"/>
    </source>
</evidence>
<evidence type="ECO:0000259" key="4">
    <source>
        <dbReference type="Pfam" id="PF10633"/>
    </source>
</evidence>
<sequence length="919" mass="96148">MMIPIPQSTTRPTRRSVLRGGAALTLAGGVGALAGGALTPAEQAAAAGAIDLDVLYIGAHPDDEAWALAAFGQWHEFHDQEAGVITVTRGEGGGNAVGLEEGPELGVIREAEERTAVGIAGIRHVFNLDAVDFYYTLSAPLTQEVWGEKAVLSRIIRVVRATRPDVIVTMNPSAIEGNHGNHQQAARFALEAYLMAGREDVFPEHFDEGLKPFSPARILRSGSDGTGGTGPDAVADGFEPTVASDVVFGAWNGTGSAEHGTRWSALLDESIHSYATQGWTVNPPSPTDPAEIPVAWFTLLDSRTPLADPTSGDEAALRGASLPSAKGGLPEGTRLEITADAFEVVPGVPFTVEVTARAARSALPRAEVALETPKGWTVQGRTSLGTIAKGRSALARLTVTPASDAETGTAVQLTATLRCPRGEGRNVLPLQVSGPVRAGLAPRSEIAQFLDWTDDLGMQRLDALVPTQHALGSGLARTLDVEARNLTDEARSADVELTLPAGITADPATLTVASIPAHGTKTVQVTLENTDASLPTANRAPHGGVYPVTVRAVSDGTAHVEKQGLVLVPRLVAKPSDEVAVDGRREDGEYPGDPIDVGTLWEGTEVTAADASGSAWVTFDEEALHVFVHVVDDTEGTVLGADDNKQRFRTDSVEIMIDPRGDSESTASTFILGILPDTLDAHGASAGVAAGRDHDQHQGALAETAPGVRVASRISDPYEGYDLEATIPFDALPNGIDPERIGLNVVVYDSDTQDRTGQSRIGWSTFPGVQADPFRWGVLQLPQADAGDDAPKDPVIPNTAARSVESAQSIIQSAADGVGLGGRPDLGRSVLSIHDVRSSGGRVRARVRSRRGGTLSVLAWDGERTLGRAKEVEVRAGRTTRVSFAIEAPKGGSSARHLIVLAASLEDSDGATAAATAKA</sequence>
<dbReference type="PANTHER" id="PTHR12993">
    <property type="entry name" value="N-ACETYLGLUCOSAMINYL-PHOSPHATIDYLINOSITOL DE-N-ACETYLASE-RELATED"/>
    <property type="match status" value="1"/>
</dbReference>
<dbReference type="SUPFAM" id="SSF49344">
    <property type="entry name" value="CBD9-like"/>
    <property type="match status" value="1"/>
</dbReference>
<dbReference type="InterPro" id="IPR018905">
    <property type="entry name" value="A-galactase_NEW3"/>
</dbReference>
<dbReference type="SUPFAM" id="SSF102588">
    <property type="entry name" value="LmbE-like"/>
    <property type="match status" value="1"/>
</dbReference>
<dbReference type="EMBL" id="CP097218">
    <property type="protein sequence ID" value="UQN28508.1"/>
    <property type="molecule type" value="Genomic_DNA"/>
</dbReference>
<evidence type="ECO:0000313" key="6">
    <source>
        <dbReference type="Proteomes" id="UP001055868"/>
    </source>
</evidence>
<feature type="domain" description="Alpha-galactosidase NEW3" evidence="4">
    <location>
        <begin position="346"/>
        <end position="418"/>
    </location>
</feature>
<dbReference type="Pfam" id="PF10633">
    <property type="entry name" value="NPCBM_assoc"/>
    <property type="match status" value="1"/>
</dbReference>
<reference evidence="5" key="1">
    <citation type="submission" date="2022-05" db="EMBL/GenBank/DDBJ databases">
        <title>Genomic analysis of Brachybacterium sp. CBA3104.</title>
        <authorList>
            <person name="Roh S.W."/>
            <person name="Kim Y.B."/>
            <person name="Kim Y."/>
        </authorList>
    </citation>
    <scope>NUCLEOTIDE SEQUENCE</scope>
    <source>
        <strain evidence="5">CBA3104</strain>
    </source>
</reference>
<accession>A0ABY4N4X9</accession>
<organism evidence="5 6">
    <name type="scientific">Brachybacterium kimchii</name>
    <dbReference type="NCBI Taxonomy" id="2942909"/>
    <lineage>
        <taxon>Bacteria</taxon>
        <taxon>Bacillati</taxon>
        <taxon>Actinomycetota</taxon>
        <taxon>Actinomycetes</taxon>
        <taxon>Micrococcales</taxon>
        <taxon>Dermabacteraceae</taxon>
        <taxon>Brachybacterium</taxon>
    </lineage>
</organism>
<dbReference type="Proteomes" id="UP001055868">
    <property type="component" value="Chromosome"/>
</dbReference>
<evidence type="ECO:0000256" key="2">
    <source>
        <dbReference type="SAM" id="MobiDB-lite"/>
    </source>
</evidence>
<gene>
    <name evidence="5" type="ORF">M4486_12790</name>
</gene>
<keyword evidence="6" id="KW-1185">Reference proteome</keyword>
<evidence type="ECO:0000313" key="5">
    <source>
        <dbReference type="EMBL" id="UQN28508.1"/>
    </source>
</evidence>
<dbReference type="PROSITE" id="PS51318">
    <property type="entry name" value="TAT"/>
    <property type="match status" value="1"/>
</dbReference>
<dbReference type="CDD" id="cd09619">
    <property type="entry name" value="CBM9_like_4"/>
    <property type="match status" value="1"/>
</dbReference>
<dbReference type="InterPro" id="IPR010502">
    <property type="entry name" value="Carb-bd_dom_fam9"/>
</dbReference>
<dbReference type="Pfam" id="PF06452">
    <property type="entry name" value="CBM9_1"/>
    <property type="match status" value="1"/>
</dbReference>
<dbReference type="Gene3D" id="3.40.50.10320">
    <property type="entry name" value="LmbE-like"/>
    <property type="match status" value="1"/>
</dbReference>
<feature type="domain" description="Carbohydrate-binding" evidence="3">
    <location>
        <begin position="581"/>
        <end position="782"/>
    </location>
</feature>
<dbReference type="InterPro" id="IPR013783">
    <property type="entry name" value="Ig-like_fold"/>
</dbReference>
<dbReference type="InterPro" id="IPR003737">
    <property type="entry name" value="GlcNAc_PI_deacetylase-related"/>
</dbReference>
<evidence type="ECO:0000256" key="1">
    <source>
        <dbReference type="ARBA" id="ARBA00022833"/>
    </source>
</evidence>
<dbReference type="InterPro" id="IPR024078">
    <property type="entry name" value="LmbE-like_dom_sf"/>
</dbReference>
<dbReference type="Pfam" id="PF02585">
    <property type="entry name" value="PIG-L"/>
    <property type="match status" value="1"/>
</dbReference>
<name>A0ABY4N4X9_9MICO</name>
<feature type="region of interest" description="Disordered" evidence="2">
    <location>
        <begin position="307"/>
        <end position="330"/>
    </location>
</feature>
<dbReference type="Gene3D" id="2.60.40.10">
    <property type="entry name" value="Immunoglobulins"/>
    <property type="match status" value="1"/>
</dbReference>
<dbReference type="Gene3D" id="2.60.40.1190">
    <property type="match status" value="1"/>
</dbReference>
<dbReference type="RefSeq" id="WP_249477620.1">
    <property type="nucleotide sequence ID" value="NZ_CP097218.1"/>
</dbReference>
<dbReference type="PANTHER" id="PTHR12993:SF11">
    <property type="entry name" value="N-ACETYLGLUCOSAMINYL-PHOSPHATIDYLINOSITOL DE-N-ACETYLASE"/>
    <property type="match status" value="1"/>
</dbReference>
<dbReference type="InterPro" id="IPR006311">
    <property type="entry name" value="TAT_signal"/>
</dbReference>
<keyword evidence="1" id="KW-0862">Zinc</keyword>
<proteinExistence type="predicted"/>
<protein>
    <submittedName>
        <fullName evidence="5">PIG-L family deacetylase</fullName>
    </submittedName>
</protein>